<accession>A0A3P3QCR8</accession>
<keyword evidence="6" id="KW-0326">Glycosidase</keyword>
<feature type="domain" description="Ig-like" evidence="4">
    <location>
        <begin position="268"/>
        <end position="322"/>
    </location>
</feature>
<dbReference type="AlphaFoldDB" id="A0A3P3QCR8"/>
<dbReference type="Proteomes" id="UP000276260">
    <property type="component" value="Unassembled WGS sequence"/>
</dbReference>
<keyword evidence="7" id="KW-1185">Reference proteome</keyword>
<evidence type="ECO:0000313" key="7">
    <source>
        <dbReference type="Proteomes" id="UP000276260"/>
    </source>
</evidence>
<dbReference type="PROSITE" id="PS50835">
    <property type="entry name" value="IG_LIKE"/>
    <property type="match status" value="1"/>
</dbReference>
<dbReference type="PANTHER" id="PTHR34216:SF3">
    <property type="entry name" value="POLY-BETA-1,6-N-ACETYL-D-GLUCOSAMINE N-DEACETYLASE"/>
    <property type="match status" value="1"/>
</dbReference>
<dbReference type="SUPFAM" id="SSF88713">
    <property type="entry name" value="Glycoside hydrolase/deacetylase"/>
    <property type="match status" value="1"/>
</dbReference>
<dbReference type="GO" id="GO:0016810">
    <property type="term" value="F:hydrolase activity, acting on carbon-nitrogen (but not peptide) bonds"/>
    <property type="evidence" value="ECO:0007669"/>
    <property type="project" value="InterPro"/>
</dbReference>
<keyword evidence="6" id="KW-0378">Hydrolase</keyword>
<dbReference type="GO" id="GO:0005576">
    <property type="term" value="C:extracellular region"/>
    <property type="evidence" value="ECO:0007669"/>
    <property type="project" value="UniProtKB-SubCell"/>
</dbReference>
<evidence type="ECO:0000259" key="4">
    <source>
        <dbReference type="PROSITE" id="PS50835"/>
    </source>
</evidence>
<dbReference type="PROSITE" id="PS51677">
    <property type="entry name" value="NODB"/>
    <property type="match status" value="1"/>
</dbReference>
<proteinExistence type="predicted"/>
<dbReference type="InterPro" id="IPR007110">
    <property type="entry name" value="Ig-like_dom"/>
</dbReference>
<feature type="signal peptide" evidence="3">
    <location>
        <begin position="1"/>
        <end position="23"/>
    </location>
</feature>
<dbReference type="InterPro" id="IPR051398">
    <property type="entry name" value="Polysacch_Deacetylase"/>
</dbReference>
<dbReference type="CDD" id="cd10973">
    <property type="entry name" value="CE4_DAC_u4_5s"/>
    <property type="match status" value="1"/>
</dbReference>
<dbReference type="Gene3D" id="3.20.20.370">
    <property type="entry name" value="Glycoside hydrolase/deacetylase"/>
    <property type="match status" value="1"/>
</dbReference>
<evidence type="ECO:0000256" key="1">
    <source>
        <dbReference type="ARBA" id="ARBA00004613"/>
    </source>
</evidence>
<dbReference type="OrthoDB" id="9814639at2"/>
<dbReference type="EMBL" id="RRCF01000006">
    <property type="protein sequence ID" value="RRJ18825.1"/>
    <property type="molecule type" value="Genomic_DNA"/>
</dbReference>
<keyword evidence="2 3" id="KW-0732">Signal</keyword>
<dbReference type="GO" id="GO:0016798">
    <property type="term" value="F:hydrolase activity, acting on glycosyl bonds"/>
    <property type="evidence" value="ECO:0007669"/>
    <property type="project" value="UniProtKB-KW"/>
</dbReference>
<sequence length="341" mass="38771">MAMRLWCCLFALLSVQISFQSHAAIILQYHHVSTQTPRSTSVTPEEFRTHLQYLKDHQYQVIGLDTLLDQLQQGKEPADNAVVITFDDGFDNIYHQAHPILQQFKFPYTVFLSPALIDRKEGPVMSWQQIKQLHRDGVLIANHSSYHHHLAAPNKGESKAAWLKRVKTDILLAQTQLEQQLGIKHKWLAYPYGEFSVELEQMVKELGFIGIGQQSGAVGVNSLMTRLPRYPSSSQYAALKHFTPKLKTLALPVKNYIAADPVKGPNPPTLTLQIDSSDFKTSQLNCFSNGEPIKVTWLKPDTFSAQAGQKLKTSHKRYNCTAPSLTKKGYFYWYSQPWVME</sequence>
<dbReference type="GO" id="GO:0045493">
    <property type="term" value="P:xylan catabolic process"/>
    <property type="evidence" value="ECO:0007669"/>
    <property type="project" value="UniProtKB-KW"/>
</dbReference>
<gene>
    <name evidence="6" type="ORF">EIK76_16530</name>
</gene>
<keyword evidence="6" id="KW-0624">Polysaccharide degradation</keyword>
<dbReference type="InterPro" id="IPR011330">
    <property type="entry name" value="Glyco_hydro/deAcase_b/a-brl"/>
</dbReference>
<organism evidence="6 7">
    <name type="scientific">Rheinheimera mesophila</name>
    <dbReference type="NCBI Taxonomy" id="1547515"/>
    <lineage>
        <taxon>Bacteria</taxon>
        <taxon>Pseudomonadati</taxon>
        <taxon>Pseudomonadota</taxon>
        <taxon>Gammaproteobacteria</taxon>
        <taxon>Chromatiales</taxon>
        <taxon>Chromatiaceae</taxon>
        <taxon>Rheinheimera</taxon>
    </lineage>
</organism>
<evidence type="ECO:0000256" key="2">
    <source>
        <dbReference type="ARBA" id="ARBA00022729"/>
    </source>
</evidence>
<evidence type="ECO:0000259" key="5">
    <source>
        <dbReference type="PROSITE" id="PS51677"/>
    </source>
</evidence>
<evidence type="ECO:0000313" key="6">
    <source>
        <dbReference type="EMBL" id="RRJ18825.1"/>
    </source>
</evidence>
<dbReference type="InterPro" id="IPR002509">
    <property type="entry name" value="NODB_dom"/>
</dbReference>
<protein>
    <submittedName>
        <fullName evidence="6">Xylanase</fullName>
    </submittedName>
</protein>
<feature type="chain" id="PRO_5018188279" evidence="3">
    <location>
        <begin position="24"/>
        <end position="341"/>
    </location>
</feature>
<keyword evidence="6" id="KW-0858">Xylan degradation</keyword>
<comment type="caution">
    <text evidence="6">The sequence shown here is derived from an EMBL/GenBank/DDBJ whole genome shotgun (WGS) entry which is preliminary data.</text>
</comment>
<keyword evidence="6" id="KW-0119">Carbohydrate metabolism</keyword>
<evidence type="ECO:0000256" key="3">
    <source>
        <dbReference type="SAM" id="SignalP"/>
    </source>
</evidence>
<feature type="domain" description="NodB homology" evidence="5">
    <location>
        <begin position="80"/>
        <end position="341"/>
    </location>
</feature>
<name>A0A3P3QCR8_9GAMM</name>
<dbReference type="Pfam" id="PF01522">
    <property type="entry name" value="Polysacc_deac_1"/>
    <property type="match status" value="1"/>
</dbReference>
<comment type="subcellular location">
    <subcellularLocation>
        <location evidence="1">Secreted</location>
    </subcellularLocation>
</comment>
<reference evidence="6 7" key="1">
    <citation type="submission" date="2018-11" db="EMBL/GenBank/DDBJ databases">
        <title>Draft genome analysis of Rheinheimera mesophila isolated from an industrial waste site.</title>
        <authorList>
            <person name="Yu Q."/>
            <person name="Qi Y."/>
            <person name="Zhang H."/>
            <person name="Lu Y."/>
            <person name="Pu J."/>
        </authorList>
    </citation>
    <scope>NUCLEOTIDE SEQUENCE [LARGE SCALE GENOMIC DNA]</scope>
    <source>
        <strain evidence="6 7">IITR13</strain>
    </source>
</reference>
<dbReference type="PANTHER" id="PTHR34216">
    <property type="match status" value="1"/>
</dbReference>